<evidence type="ECO:0000313" key="1">
    <source>
        <dbReference type="EMBL" id="KAJ7520969.1"/>
    </source>
</evidence>
<gene>
    <name evidence="1" type="ORF">O6H91_19G032900</name>
</gene>
<name>A0ACC2ATX7_DIPCM</name>
<evidence type="ECO:0000313" key="2">
    <source>
        <dbReference type="Proteomes" id="UP001162992"/>
    </source>
</evidence>
<organism evidence="1 2">
    <name type="scientific">Diphasiastrum complanatum</name>
    <name type="common">Issler's clubmoss</name>
    <name type="synonym">Lycopodium complanatum</name>
    <dbReference type="NCBI Taxonomy" id="34168"/>
    <lineage>
        <taxon>Eukaryota</taxon>
        <taxon>Viridiplantae</taxon>
        <taxon>Streptophyta</taxon>
        <taxon>Embryophyta</taxon>
        <taxon>Tracheophyta</taxon>
        <taxon>Lycopodiopsida</taxon>
        <taxon>Lycopodiales</taxon>
        <taxon>Lycopodiaceae</taxon>
        <taxon>Lycopodioideae</taxon>
        <taxon>Diphasiastrum</taxon>
    </lineage>
</organism>
<dbReference type="EMBL" id="CM055110">
    <property type="protein sequence ID" value="KAJ7520969.1"/>
    <property type="molecule type" value="Genomic_DNA"/>
</dbReference>
<sequence>MSHWRDYRGSRGSLFDSMEGGDIRAPSSYKNSEIYEHENEQALNGLEDRVSILKRLTTDIHDEVGFHNRMLDGLGKDMDSARGVMSGTVARFKRVFETKSGRNMVTIVTSFIVIGLLVYYLIR</sequence>
<accession>A0ACC2ATX7</accession>
<reference evidence="2" key="1">
    <citation type="journal article" date="2024" name="Proc. Natl. Acad. Sci. U.S.A.">
        <title>Extraordinary preservation of gene collinearity over three hundred million years revealed in homosporous lycophytes.</title>
        <authorList>
            <person name="Li C."/>
            <person name="Wickell D."/>
            <person name="Kuo L.Y."/>
            <person name="Chen X."/>
            <person name="Nie B."/>
            <person name="Liao X."/>
            <person name="Peng D."/>
            <person name="Ji J."/>
            <person name="Jenkins J."/>
            <person name="Williams M."/>
            <person name="Shu S."/>
            <person name="Plott C."/>
            <person name="Barry K."/>
            <person name="Rajasekar S."/>
            <person name="Grimwood J."/>
            <person name="Han X."/>
            <person name="Sun S."/>
            <person name="Hou Z."/>
            <person name="He W."/>
            <person name="Dai G."/>
            <person name="Sun C."/>
            <person name="Schmutz J."/>
            <person name="Leebens-Mack J.H."/>
            <person name="Li F.W."/>
            <person name="Wang L."/>
        </authorList>
    </citation>
    <scope>NUCLEOTIDE SEQUENCE [LARGE SCALE GENOMIC DNA]</scope>
    <source>
        <strain evidence="2">cv. PW_Plant_1</strain>
    </source>
</reference>
<comment type="caution">
    <text evidence="1">The sequence shown here is derived from an EMBL/GenBank/DDBJ whole genome shotgun (WGS) entry which is preliminary data.</text>
</comment>
<proteinExistence type="predicted"/>
<dbReference type="Proteomes" id="UP001162992">
    <property type="component" value="Chromosome 19"/>
</dbReference>
<keyword evidence="2" id="KW-1185">Reference proteome</keyword>
<protein>
    <submittedName>
        <fullName evidence="1">Uncharacterized protein</fullName>
    </submittedName>
</protein>